<dbReference type="Proteomes" id="UP000295717">
    <property type="component" value="Unassembled WGS sequence"/>
</dbReference>
<gene>
    <name evidence="2" type="ORF">EDC35_101101</name>
</gene>
<organism evidence="2 3">
    <name type="scientific">Thiobaca trueperi</name>
    <dbReference type="NCBI Taxonomy" id="127458"/>
    <lineage>
        <taxon>Bacteria</taxon>
        <taxon>Pseudomonadati</taxon>
        <taxon>Pseudomonadota</taxon>
        <taxon>Gammaproteobacteria</taxon>
        <taxon>Chromatiales</taxon>
        <taxon>Chromatiaceae</taxon>
        <taxon>Thiobaca</taxon>
    </lineage>
</organism>
<reference evidence="2 3" key="1">
    <citation type="submission" date="2019-03" db="EMBL/GenBank/DDBJ databases">
        <title>Genomic Encyclopedia of Type Strains, Phase IV (KMG-IV): sequencing the most valuable type-strain genomes for metagenomic binning, comparative biology and taxonomic classification.</title>
        <authorList>
            <person name="Goeker M."/>
        </authorList>
    </citation>
    <scope>NUCLEOTIDE SEQUENCE [LARGE SCALE GENOMIC DNA]</scope>
    <source>
        <strain evidence="2 3">DSM 13587</strain>
    </source>
</reference>
<feature type="signal peptide" evidence="1">
    <location>
        <begin position="1"/>
        <end position="27"/>
    </location>
</feature>
<keyword evidence="1" id="KW-0732">Signal</keyword>
<keyword evidence="3" id="KW-1185">Reference proteome</keyword>
<dbReference type="Pfam" id="PF14334">
    <property type="entry name" value="DUF4390"/>
    <property type="match status" value="1"/>
</dbReference>
<dbReference type="EMBL" id="SMAO01000001">
    <property type="protein sequence ID" value="TCT23788.1"/>
    <property type="molecule type" value="Genomic_DNA"/>
</dbReference>
<dbReference type="InterPro" id="IPR025500">
    <property type="entry name" value="DUF4390"/>
</dbReference>
<dbReference type="RefSeq" id="WP_132974893.1">
    <property type="nucleotide sequence ID" value="NZ_SMAO01000001.1"/>
</dbReference>
<dbReference type="AlphaFoldDB" id="A0A4R3N3R8"/>
<sequence length="190" mass="21711">MTPGRATGLRLSLALGLLLVLISSAMAKDPFRVEQIQTRLDGGVYYLNASIDYRFSDEALEALDNGVPLTIVTHIQVRRVNAWLWEDSLLDLQLRHAIRYKPLSARYEVYRIPGDHGRGFETREAAIRALGAFTDQPLLNQDELEPEQEYEVQIQVALDIEELPLPLRPQAYLTRAWKLSSKWSKWPLTP</sequence>
<dbReference type="OrthoDB" id="6198507at2"/>
<evidence type="ECO:0000313" key="3">
    <source>
        <dbReference type="Proteomes" id="UP000295717"/>
    </source>
</evidence>
<comment type="caution">
    <text evidence="2">The sequence shown here is derived from an EMBL/GenBank/DDBJ whole genome shotgun (WGS) entry which is preliminary data.</text>
</comment>
<evidence type="ECO:0000256" key="1">
    <source>
        <dbReference type="SAM" id="SignalP"/>
    </source>
</evidence>
<feature type="chain" id="PRO_5020493568" evidence="1">
    <location>
        <begin position="28"/>
        <end position="190"/>
    </location>
</feature>
<evidence type="ECO:0000313" key="2">
    <source>
        <dbReference type="EMBL" id="TCT23788.1"/>
    </source>
</evidence>
<protein>
    <submittedName>
        <fullName evidence="2">Uncharacterized protein DUF4390</fullName>
    </submittedName>
</protein>
<name>A0A4R3N3R8_9GAMM</name>
<accession>A0A4R3N3R8</accession>
<proteinExistence type="predicted"/>